<keyword evidence="1" id="KW-0472">Membrane</keyword>
<evidence type="ECO:0000313" key="2">
    <source>
        <dbReference type="EMBL" id="PXV88429.1"/>
    </source>
</evidence>
<dbReference type="Proteomes" id="UP000247523">
    <property type="component" value="Unassembled WGS sequence"/>
</dbReference>
<protein>
    <submittedName>
        <fullName evidence="2">Uncharacterized protein</fullName>
    </submittedName>
</protein>
<accession>A0A318EPK3</accession>
<evidence type="ECO:0000256" key="1">
    <source>
        <dbReference type="SAM" id="Phobius"/>
    </source>
</evidence>
<keyword evidence="1" id="KW-0812">Transmembrane</keyword>
<dbReference type="RefSeq" id="WP_110291420.1">
    <property type="nucleotide sequence ID" value="NZ_QICS01000008.1"/>
</dbReference>
<proteinExistence type="predicted"/>
<feature type="transmembrane region" description="Helical" evidence="1">
    <location>
        <begin position="6"/>
        <end position="28"/>
    </location>
</feature>
<dbReference type="EMBL" id="QICS01000008">
    <property type="protein sequence ID" value="PXV88429.1"/>
    <property type="molecule type" value="Genomic_DNA"/>
</dbReference>
<name>A0A318EPK3_9FIRM</name>
<dbReference type="AlphaFoldDB" id="A0A318EPK3"/>
<gene>
    <name evidence="2" type="ORF">C8E03_108156</name>
</gene>
<sequence length="67" mass="7892">MWDPTTIFWTIIGAFIGFVLGLIVTIFLRIRDNNFDKIDYMKAINDYANKVFNELMTKSIEKKRMIG</sequence>
<reference evidence="2 3" key="1">
    <citation type="submission" date="2018-05" db="EMBL/GenBank/DDBJ databases">
        <title>Genomic Encyclopedia of Type Strains, Phase IV (KMG-IV): sequencing the most valuable type-strain genomes for metagenomic binning, comparative biology and taxonomic classification.</title>
        <authorList>
            <person name="Goeker M."/>
        </authorList>
    </citation>
    <scope>NUCLEOTIDE SEQUENCE [LARGE SCALE GENOMIC DNA]</scope>
    <source>
        <strain evidence="2 3">DSM 28816</strain>
    </source>
</reference>
<keyword evidence="1" id="KW-1133">Transmembrane helix</keyword>
<evidence type="ECO:0000313" key="3">
    <source>
        <dbReference type="Proteomes" id="UP000247523"/>
    </source>
</evidence>
<comment type="caution">
    <text evidence="2">The sequence shown here is derived from an EMBL/GenBank/DDBJ whole genome shotgun (WGS) entry which is preliminary data.</text>
</comment>
<organism evidence="2 3">
    <name type="scientific">Lachnotalea glycerini</name>
    <dbReference type="NCBI Taxonomy" id="1763509"/>
    <lineage>
        <taxon>Bacteria</taxon>
        <taxon>Bacillati</taxon>
        <taxon>Bacillota</taxon>
        <taxon>Clostridia</taxon>
        <taxon>Lachnospirales</taxon>
        <taxon>Lachnospiraceae</taxon>
        <taxon>Lachnotalea</taxon>
    </lineage>
</organism>